<evidence type="ECO:0000313" key="4">
    <source>
        <dbReference type="Proteomes" id="UP001060771"/>
    </source>
</evidence>
<dbReference type="InterPro" id="IPR015055">
    <property type="entry name" value="STIV_B116-like"/>
</dbReference>
<proteinExistence type="predicted"/>
<dbReference type="RefSeq" id="WP_188604145.1">
    <property type="nucleotide sequence ID" value="NZ_AP026830.1"/>
</dbReference>
<accession>A0A830EKN2</accession>
<gene>
    <name evidence="2" type="ORF">GCM10007112_24090</name>
    <name evidence="1" type="ORF">Vsou_13510</name>
</gene>
<dbReference type="Gene3D" id="3.40.50.11170">
    <property type="entry name" value="Uncharacterised protein PF08960, DUF1874"/>
    <property type="match status" value="1"/>
</dbReference>
<evidence type="ECO:0000313" key="1">
    <source>
        <dbReference type="EMBL" id="BDR92258.1"/>
    </source>
</evidence>
<reference evidence="1" key="4">
    <citation type="journal article" date="2023" name="Microbiol. Resour. Announc.">
        <title>Complete Genome Sequence of Vulcanisaeta souniana Strain IC-059, a Hyperthermophilic Archaeon Isolated from Hot Spring Water in Japan.</title>
        <authorList>
            <person name="Kato S."/>
            <person name="Itoh T."/>
            <person name="Wu L."/>
            <person name="Ma J."/>
            <person name="Ohkuma M."/>
        </authorList>
    </citation>
    <scope>NUCLEOTIDE SEQUENCE</scope>
    <source>
        <strain evidence="1">JCM 11219</strain>
    </source>
</reference>
<evidence type="ECO:0000313" key="3">
    <source>
        <dbReference type="Proteomes" id="UP000657075"/>
    </source>
</evidence>
<reference evidence="2" key="1">
    <citation type="journal article" date="2014" name="Int. J. Syst. Evol. Microbiol.">
        <title>Complete genome sequence of Corynebacterium casei LMG S-19264T (=DSM 44701T), isolated from a smear-ripened cheese.</title>
        <authorList>
            <consortium name="US DOE Joint Genome Institute (JGI-PGF)"/>
            <person name="Walter F."/>
            <person name="Albersmeier A."/>
            <person name="Kalinowski J."/>
            <person name="Ruckert C."/>
        </authorList>
    </citation>
    <scope>NUCLEOTIDE SEQUENCE</scope>
    <source>
        <strain evidence="2">JCM 11219</strain>
    </source>
</reference>
<reference evidence="4" key="3">
    <citation type="submission" date="2022-09" db="EMBL/GenBank/DDBJ databases">
        <title>Complete genome sequence of Vulcanisaeta souniana.</title>
        <authorList>
            <person name="Kato S."/>
            <person name="Itoh T."/>
            <person name="Ohkuma M."/>
        </authorList>
    </citation>
    <scope>NUCLEOTIDE SEQUENCE [LARGE SCALE GENOMIC DNA]</scope>
    <source>
        <strain evidence="4">JCM 11219</strain>
    </source>
</reference>
<dbReference type="EMBL" id="BMNM01000014">
    <property type="protein sequence ID" value="GGI86305.1"/>
    <property type="molecule type" value="Genomic_DNA"/>
</dbReference>
<dbReference type="GeneID" id="76206901"/>
<dbReference type="AlphaFoldDB" id="A0A830EKN2"/>
<dbReference type="Proteomes" id="UP000657075">
    <property type="component" value="Unassembled WGS sequence"/>
</dbReference>
<dbReference type="Proteomes" id="UP001060771">
    <property type="component" value="Chromosome"/>
</dbReference>
<protein>
    <recommendedName>
        <fullName evidence="5">DUF1874 domain-containing protein</fullName>
    </recommendedName>
</protein>
<dbReference type="InterPro" id="IPR037236">
    <property type="entry name" value="STIV_B116-like_sf"/>
</dbReference>
<evidence type="ECO:0000313" key="2">
    <source>
        <dbReference type="EMBL" id="GGI86305.1"/>
    </source>
</evidence>
<keyword evidence="4" id="KW-1185">Reference proteome</keyword>
<dbReference type="SUPFAM" id="SSF143602">
    <property type="entry name" value="STIV B116-like"/>
    <property type="match status" value="1"/>
</dbReference>
<name>A0A830EKN2_9CREN</name>
<organism evidence="2 3">
    <name type="scientific">Vulcanisaeta souniana JCM 11219</name>
    <dbReference type="NCBI Taxonomy" id="1293586"/>
    <lineage>
        <taxon>Archaea</taxon>
        <taxon>Thermoproteota</taxon>
        <taxon>Thermoprotei</taxon>
        <taxon>Thermoproteales</taxon>
        <taxon>Thermoproteaceae</taxon>
        <taxon>Vulcanisaeta</taxon>
    </lineage>
</organism>
<dbReference type="EMBL" id="AP026830">
    <property type="protein sequence ID" value="BDR92258.1"/>
    <property type="molecule type" value="Genomic_DNA"/>
</dbReference>
<sequence length="110" mass="12217">MTEILLLNALPLNAISQGEVVIKARRISPEEARRIIEGKQLRSFIGHEATANALSILLGVNVPTNRANATLTKGSEALIIVLVQRLPEGQVIRSVEEVLRFFQLWHVKVE</sequence>
<evidence type="ECO:0008006" key="5">
    <source>
        <dbReference type="Google" id="ProtNLM"/>
    </source>
</evidence>
<reference evidence="2" key="2">
    <citation type="submission" date="2020-09" db="EMBL/GenBank/DDBJ databases">
        <authorList>
            <person name="Sun Q."/>
            <person name="Ohkuma M."/>
        </authorList>
    </citation>
    <scope>NUCLEOTIDE SEQUENCE</scope>
    <source>
        <strain evidence="2">JCM 11219</strain>
    </source>
</reference>
<dbReference type="Pfam" id="PF08960">
    <property type="entry name" value="STIV_B116-like"/>
    <property type="match status" value="1"/>
</dbReference>